<keyword evidence="3" id="KW-1185">Reference proteome</keyword>
<evidence type="ECO:0000313" key="3">
    <source>
        <dbReference type="Proteomes" id="UP000305398"/>
    </source>
</evidence>
<dbReference type="AlphaFoldDB" id="A0A5B8A0M5"/>
<dbReference type="EMBL" id="CP040896">
    <property type="protein sequence ID" value="QDA60243.1"/>
    <property type="molecule type" value="Genomic_DNA"/>
</dbReference>
<dbReference type="OrthoDB" id="3475938at2"/>
<sequence length="133" mass="15675">MDKHLDVLNTYYRLVEAFNSDPTAYREVLHPEVEQIEYPNLIHKTIQHRSFDDILDNLRAGRELLRDPEFIVHSTHVVADGTIIVEGRWQGTVTTDIHGWVRGQVMSSELCLVFEFKDGKIYRQRRYPCYNQV</sequence>
<protein>
    <submittedName>
        <fullName evidence="2">Nuclear transport factor 2 family protein</fullName>
    </submittedName>
</protein>
<dbReference type="Pfam" id="PF12680">
    <property type="entry name" value="SnoaL_2"/>
    <property type="match status" value="1"/>
</dbReference>
<evidence type="ECO:0000259" key="1">
    <source>
        <dbReference type="Pfam" id="PF12680"/>
    </source>
</evidence>
<gene>
    <name evidence="2" type="ORF">FHG12_09015</name>
</gene>
<accession>A0A5B8A0M5</accession>
<reference evidence="2 3" key="1">
    <citation type="submission" date="2019-06" db="EMBL/GenBank/DDBJ databases">
        <authorList>
            <person name="Srinivasan S."/>
        </authorList>
    </citation>
    <scope>NUCLEOTIDE SEQUENCE [LARGE SCALE GENOMIC DNA]</scope>
    <source>
        <strain evidence="2 3">17J68-5</strain>
    </source>
</reference>
<dbReference type="InterPro" id="IPR037401">
    <property type="entry name" value="SnoaL-like"/>
</dbReference>
<dbReference type="Proteomes" id="UP000305398">
    <property type="component" value="Chromosome"/>
</dbReference>
<organism evidence="2 3">
    <name type="scientific">Hymenobacter jejuensis</name>
    <dbReference type="NCBI Taxonomy" id="2502781"/>
    <lineage>
        <taxon>Bacteria</taxon>
        <taxon>Pseudomonadati</taxon>
        <taxon>Bacteroidota</taxon>
        <taxon>Cytophagia</taxon>
        <taxon>Cytophagales</taxon>
        <taxon>Hymenobacteraceae</taxon>
        <taxon>Hymenobacter</taxon>
    </lineage>
</organism>
<proteinExistence type="predicted"/>
<name>A0A5B8A0M5_9BACT</name>
<dbReference type="KEGG" id="hyj:FHG12_09015"/>
<dbReference type="InterPro" id="IPR032710">
    <property type="entry name" value="NTF2-like_dom_sf"/>
</dbReference>
<dbReference type="SUPFAM" id="SSF54427">
    <property type="entry name" value="NTF2-like"/>
    <property type="match status" value="1"/>
</dbReference>
<evidence type="ECO:0000313" key="2">
    <source>
        <dbReference type="EMBL" id="QDA60243.1"/>
    </source>
</evidence>
<dbReference type="RefSeq" id="WP_139515421.1">
    <property type="nucleotide sequence ID" value="NZ_CP040896.1"/>
</dbReference>
<feature type="domain" description="SnoaL-like" evidence="1">
    <location>
        <begin position="13"/>
        <end position="123"/>
    </location>
</feature>
<dbReference type="Gene3D" id="3.10.450.50">
    <property type="match status" value="1"/>
</dbReference>